<evidence type="ECO:0000256" key="2">
    <source>
        <dbReference type="ARBA" id="ARBA00022692"/>
    </source>
</evidence>
<dbReference type="Gene3D" id="1.20.1070.10">
    <property type="entry name" value="Rhodopsin 7-helix transmembrane proteins"/>
    <property type="match status" value="1"/>
</dbReference>
<comment type="subcellular location">
    <subcellularLocation>
        <location evidence="1">Membrane</location>
    </subcellularLocation>
</comment>
<keyword evidence="3 5" id="KW-1133">Transmembrane helix</keyword>
<comment type="caution">
    <text evidence="7">The sequence shown here is derived from an EMBL/GenBank/DDBJ whole genome shotgun (WGS) entry which is preliminary data.</text>
</comment>
<dbReference type="EMBL" id="CAXITT010000254">
    <property type="protein sequence ID" value="CAL1537210.1"/>
    <property type="molecule type" value="Genomic_DNA"/>
</dbReference>
<dbReference type="PANTHER" id="PTHR46641">
    <property type="entry name" value="FMRFAMIDE RECEPTOR-RELATED"/>
    <property type="match status" value="1"/>
</dbReference>
<dbReference type="InterPro" id="IPR052954">
    <property type="entry name" value="GPCR-Ligand_Int"/>
</dbReference>
<reference evidence="7 8" key="1">
    <citation type="submission" date="2024-04" db="EMBL/GenBank/DDBJ databases">
        <authorList>
            <consortium name="Genoscope - CEA"/>
            <person name="William W."/>
        </authorList>
    </citation>
    <scope>NUCLEOTIDE SEQUENCE [LARGE SCALE GENOMIC DNA]</scope>
</reference>
<feature type="transmembrane region" description="Helical" evidence="5">
    <location>
        <begin position="289"/>
        <end position="313"/>
    </location>
</feature>
<evidence type="ECO:0000256" key="3">
    <source>
        <dbReference type="ARBA" id="ARBA00022989"/>
    </source>
</evidence>
<dbReference type="Proteomes" id="UP001497497">
    <property type="component" value="Unassembled WGS sequence"/>
</dbReference>
<organism evidence="7 8">
    <name type="scientific">Lymnaea stagnalis</name>
    <name type="common">Great pond snail</name>
    <name type="synonym">Helix stagnalis</name>
    <dbReference type="NCBI Taxonomy" id="6523"/>
    <lineage>
        <taxon>Eukaryota</taxon>
        <taxon>Metazoa</taxon>
        <taxon>Spiralia</taxon>
        <taxon>Lophotrochozoa</taxon>
        <taxon>Mollusca</taxon>
        <taxon>Gastropoda</taxon>
        <taxon>Heterobranchia</taxon>
        <taxon>Euthyneura</taxon>
        <taxon>Panpulmonata</taxon>
        <taxon>Hygrophila</taxon>
        <taxon>Lymnaeoidea</taxon>
        <taxon>Lymnaeidae</taxon>
        <taxon>Lymnaea</taxon>
    </lineage>
</organism>
<feature type="transmembrane region" description="Helical" evidence="5">
    <location>
        <begin position="142"/>
        <end position="164"/>
    </location>
</feature>
<dbReference type="GO" id="GO:0016020">
    <property type="term" value="C:membrane"/>
    <property type="evidence" value="ECO:0007669"/>
    <property type="project" value="UniProtKB-SubCell"/>
</dbReference>
<feature type="domain" description="G-protein coupled receptors family 1 profile" evidence="6">
    <location>
        <begin position="44"/>
        <end position="312"/>
    </location>
</feature>
<dbReference type="InterPro" id="IPR017452">
    <property type="entry name" value="GPCR_Rhodpsn_7TM"/>
</dbReference>
<dbReference type="PRINTS" id="PR00237">
    <property type="entry name" value="GPCRRHODOPSN"/>
</dbReference>
<dbReference type="GO" id="GO:0004930">
    <property type="term" value="F:G protein-coupled receptor activity"/>
    <property type="evidence" value="ECO:0007669"/>
    <property type="project" value="InterPro"/>
</dbReference>
<dbReference type="SUPFAM" id="SSF81321">
    <property type="entry name" value="Family A G protein-coupled receptor-like"/>
    <property type="match status" value="1"/>
</dbReference>
<feature type="transmembrane region" description="Helical" evidence="5">
    <location>
        <begin position="249"/>
        <end position="277"/>
    </location>
</feature>
<keyword evidence="4 5" id="KW-0472">Membrane</keyword>
<feature type="transmembrane region" description="Helical" evidence="5">
    <location>
        <begin position="63"/>
        <end position="82"/>
    </location>
</feature>
<name>A0AAV2HUI6_LYMST</name>
<evidence type="ECO:0000256" key="4">
    <source>
        <dbReference type="ARBA" id="ARBA00023136"/>
    </source>
</evidence>
<dbReference type="Pfam" id="PF00001">
    <property type="entry name" value="7tm_1"/>
    <property type="match status" value="1"/>
</dbReference>
<evidence type="ECO:0000256" key="1">
    <source>
        <dbReference type="ARBA" id="ARBA00004370"/>
    </source>
</evidence>
<sequence length="325" mass="35907">MFGVNSTSAPVTSAGLIDSRLLGFFLVFNLLICSEILSLFGIAGNVVNIIVFSKQGYKDSVNITLAALAVSNIGALVGQQMFDIMVNPWFLNAHLPFNVTEVLRLISFYPHSYFIRVGGFITAFASFERCLCVVAPLRVKRIITPGVALVVNVTIFIVTILHVFPAMYTTYFDWKFSARQNRTVLGVTLRSTASSVFAVSYFITDLSVPYFTFLVLIACTSVTSVKLIDKASWRKAVSGSDVSKKERKVVRMLSVVSVVFIVCLIPQSTILTAVALVQGLKVDGAYFDVAMLCYSIAYLAETVNTSVNVVVYYKMSTRYRETLMR</sequence>
<keyword evidence="8" id="KW-1185">Reference proteome</keyword>
<evidence type="ECO:0000313" key="8">
    <source>
        <dbReference type="Proteomes" id="UP001497497"/>
    </source>
</evidence>
<gene>
    <name evidence="7" type="ORF">GSLYS_00011123001</name>
</gene>
<feature type="transmembrane region" description="Helical" evidence="5">
    <location>
        <begin position="22"/>
        <end position="51"/>
    </location>
</feature>
<dbReference type="PANTHER" id="PTHR46641:SF2">
    <property type="entry name" value="FMRFAMIDE RECEPTOR"/>
    <property type="match status" value="1"/>
</dbReference>
<feature type="transmembrane region" description="Helical" evidence="5">
    <location>
        <begin position="113"/>
        <end position="136"/>
    </location>
</feature>
<evidence type="ECO:0000256" key="5">
    <source>
        <dbReference type="SAM" id="Phobius"/>
    </source>
</evidence>
<evidence type="ECO:0000313" key="7">
    <source>
        <dbReference type="EMBL" id="CAL1537210.1"/>
    </source>
</evidence>
<dbReference type="AlphaFoldDB" id="A0AAV2HUI6"/>
<protein>
    <recommendedName>
        <fullName evidence="6">G-protein coupled receptors family 1 profile domain-containing protein</fullName>
    </recommendedName>
</protein>
<keyword evidence="2 5" id="KW-0812">Transmembrane</keyword>
<dbReference type="InterPro" id="IPR000276">
    <property type="entry name" value="GPCR_Rhodpsn"/>
</dbReference>
<accession>A0AAV2HUI6</accession>
<dbReference type="PROSITE" id="PS50262">
    <property type="entry name" value="G_PROTEIN_RECEP_F1_2"/>
    <property type="match status" value="1"/>
</dbReference>
<feature type="transmembrane region" description="Helical" evidence="5">
    <location>
        <begin position="210"/>
        <end position="228"/>
    </location>
</feature>
<feature type="non-terminal residue" evidence="7">
    <location>
        <position position="325"/>
    </location>
</feature>
<evidence type="ECO:0000259" key="6">
    <source>
        <dbReference type="PROSITE" id="PS50262"/>
    </source>
</evidence>
<proteinExistence type="predicted"/>